<dbReference type="InterPro" id="IPR029479">
    <property type="entry name" value="Nitroreductase"/>
</dbReference>
<dbReference type="SUPFAM" id="SSF55469">
    <property type="entry name" value="FMN-dependent nitroreductase-like"/>
    <property type="match status" value="1"/>
</dbReference>
<dbReference type="PANTHER" id="PTHR23026:SF90">
    <property type="entry name" value="IODOTYROSINE DEIODINASE 1"/>
    <property type="match status" value="1"/>
</dbReference>
<keyword evidence="6" id="KW-1185">Reference proteome</keyword>
<gene>
    <name evidence="5" type="ORF">ACFP1M_02590</name>
</gene>
<evidence type="ECO:0000313" key="6">
    <source>
        <dbReference type="Proteomes" id="UP001596258"/>
    </source>
</evidence>
<reference evidence="6" key="1">
    <citation type="journal article" date="2019" name="Int. J. Syst. Evol. Microbiol.">
        <title>The Global Catalogue of Microorganisms (GCM) 10K type strain sequencing project: providing services to taxonomists for standard genome sequencing and annotation.</title>
        <authorList>
            <consortium name="The Broad Institute Genomics Platform"/>
            <consortium name="The Broad Institute Genome Sequencing Center for Infectious Disease"/>
            <person name="Wu L."/>
            <person name="Ma J."/>
        </authorList>
    </citation>
    <scope>NUCLEOTIDE SEQUENCE [LARGE SCALE GENOMIC DNA]</scope>
    <source>
        <strain evidence="6">CCM 8893</strain>
    </source>
</reference>
<dbReference type="Pfam" id="PF00881">
    <property type="entry name" value="Nitroreductase"/>
    <property type="match status" value="1"/>
</dbReference>
<sequence length="214" mass="24247">MDFTEVVNQRHSTRDFTDQVIDAEVLRKLVQQAQQAASWANAQPWQVVIATGETLQQIRQQHRQLTQQGILGNADLTVAHRTEWSASARQNIATWNTEFSQHLRQTGNEIDFQSGLFNAPAIAYLVVQAPVNEWEIFDLGAFAQLLELSATNQGIQSIPAYELIKYPDMLRQTLGLEADHRLIMGIALGYESQQPVNQFRSSRVKQTNMLTIKD</sequence>
<dbReference type="InterPro" id="IPR050627">
    <property type="entry name" value="Nitroreductase/BluB"/>
</dbReference>
<proteinExistence type="predicted"/>
<keyword evidence="2" id="KW-0288">FMN</keyword>
<evidence type="ECO:0000256" key="2">
    <source>
        <dbReference type="ARBA" id="ARBA00022643"/>
    </source>
</evidence>
<dbReference type="Proteomes" id="UP001596258">
    <property type="component" value="Unassembled WGS sequence"/>
</dbReference>
<feature type="domain" description="Nitroreductase" evidence="4">
    <location>
        <begin position="8"/>
        <end position="190"/>
    </location>
</feature>
<evidence type="ECO:0000313" key="5">
    <source>
        <dbReference type="EMBL" id="MFC6289103.1"/>
    </source>
</evidence>
<accession>A0ABW1U8M5</accession>
<dbReference type="EMBL" id="JBHSSO010000008">
    <property type="protein sequence ID" value="MFC6289103.1"/>
    <property type="molecule type" value="Genomic_DNA"/>
</dbReference>
<name>A0ABW1U8M5_9LACO</name>
<organism evidence="5 6">
    <name type="scientific">Levilactobacillus angrenensis</name>
    <dbReference type="NCBI Taxonomy" id="2486020"/>
    <lineage>
        <taxon>Bacteria</taxon>
        <taxon>Bacillati</taxon>
        <taxon>Bacillota</taxon>
        <taxon>Bacilli</taxon>
        <taxon>Lactobacillales</taxon>
        <taxon>Lactobacillaceae</taxon>
        <taxon>Levilactobacillus</taxon>
    </lineage>
</organism>
<evidence type="ECO:0000256" key="1">
    <source>
        <dbReference type="ARBA" id="ARBA00022630"/>
    </source>
</evidence>
<keyword evidence="1" id="KW-0285">Flavoprotein</keyword>
<keyword evidence="3" id="KW-0560">Oxidoreductase</keyword>
<dbReference type="InterPro" id="IPR000415">
    <property type="entry name" value="Nitroreductase-like"/>
</dbReference>
<comment type="caution">
    <text evidence="5">The sequence shown here is derived from an EMBL/GenBank/DDBJ whole genome shotgun (WGS) entry which is preliminary data.</text>
</comment>
<protein>
    <submittedName>
        <fullName evidence="5">Nitroreductase family protein</fullName>
    </submittedName>
</protein>
<evidence type="ECO:0000259" key="4">
    <source>
        <dbReference type="Pfam" id="PF00881"/>
    </source>
</evidence>
<dbReference type="PANTHER" id="PTHR23026">
    <property type="entry name" value="NADPH NITROREDUCTASE"/>
    <property type="match status" value="1"/>
</dbReference>
<dbReference type="RefSeq" id="WP_125575831.1">
    <property type="nucleotide sequence ID" value="NZ_JBHSSO010000008.1"/>
</dbReference>
<evidence type="ECO:0000256" key="3">
    <source>
        <dbReference type="ARBA" id="ARBA00023002"/>
    </source>
</evidence>
<dbReference type="Gene3D" id="3.40.109.10">
    <property type="entry name" value="NADH Oxidase"/>
    <property type="match status" value="1"/>
</dbReference>